<reference evidence="1 2" key="1">
    <citation type="submission" date="2021-06" db="EMBL/GenBank/DDBJ databases">
        <title>Caerostris extrusa draft genome.</title>
        <authorList>
            <person name="Kono N."/>
            <person name="Arakawa K."/>
        </authorList>
    </citation>
    <scope>NUCLEOTIDE SEQUENCE [LARGE SCALE GENOMIC DNA]</scope>
</reference>
<dbReference type="AlphaFoldDB" id="A0AAV4UP22"/>
<name>A0AAV4UP22_CAEEX</name>
<keyword evidence="2" id="KW-1185">Reference proteome</keyword>
<dbReference type="EMBL" id="BPLR01013215">
    <property type="protein sequence ID" value="GIY59548.1"/>
    <property type="molecule type" value="Genomic_DNA"/>
</dbReference>
<evidence type="ECO:0000313" key="2">
    <source>
        <dbReference type="Proteomes" id="UP001054945"/>
    </source>
</evidence>
<evidence type="ECO:0000313" key="1">
    <source>
        <dbReference type="EMBL" id="GIY59548.1"/>
    </source>
</evidence>
<organism evidence="1 2">
    <name type="scientific">Caerostris extrusa</name>
    <name type="common">Bark spider</name>
    <name type="synonym">Caerostris bankana</name>
    <dbReference type="NCBI Taxonomy" id="172846"/>
    <lineage>
        <taxon>Eukaryota</taxon>
        <taxon>Metazoa</taxon>
        <taxon>Ecdysozoa</taxon>
        <taxon>Arthropoda</taxon>
        <taxon>Chelicerata</taxon>
        <taxon>Arachnida</taxon>
        <taxon>Araneae</taxon>
        <taxon>Araneomorphae</taxon>
        <taxon>Entelegynae</taxon>
        <taxon>Araneoidea</taxon>
        <taxon>Araneidae</taxon>
        <taxon>Caerostris</taxon>
    </lineage>
</organism>
<comment type="caution">
    <text evidence="1">The sequence shown here is derived from an EMBL/GenBank/DDBJ whole genome shotgun (WGS) entry which is preliminary data.</text>
</comment>
<protein>
    <submittedName>
        <fullName evidence="1">Uncharacterized protein</fullName>
    </submittedName>
</protein>
<proteinExistence type="predicted"/>
<accession>A0AAV4UP22</accession>
<gene>
    <name evidence="1" type="ORF">CEXT_369691</name>
</gene>
<sequence>MKRDRSSRWMLCGKPTFSGCVLNLNRINDLVTWLIAPLCPGRDSSKKRPPMRRPARTAGGALRPRRCSAFGPWTPTHLPGSRRGCTLHPTSHYHSEGTTPGIVGENRNLSGLMIYHTWRILGDTKDSYPRNERFLLNFAYVVSNRAV</sequence>
<dbReference type="Proteomes" id="UP001054945">
    <property type="component" value="Unassembled WGS sequence"/>
</dbReference>